<dbReference type="OrthoDB" id="3187773at2759"/>
<evidence type="ECO:0000313" key="2">
    <source>
        <dbReference type="Proteomes" id="UP000054018"/>
    </source>
</evidence>
<gene>
    <name evidence="1" type="ORF">PISMIDRAFT_90391</name>
</gene>
<name>A0A0C9ZRI9_9AGAM</name>
<dbReference type="Proteomes" id="UP000054018">
    <property type="component" value="Unassembled WGS sequence"/>
</dbReference>
<sequence>MTKVSFSSQGLILSYSLQAHDLILNGSLTTARSFQNDPTLGHFFEALYIHTAPMWRQEGPHYDYAFVIMDPELEGMCGMDTACVLCFFSFKAGSIFYPCAIMRWFDHLGEAPDELTRMWMVHPSFTSNHQCNLAVIHIDTIFHAAHLIPIYGQDCVLQEILPCHSYDTFYGFYVNKFADHHTFEIVY</sequence>
<dbReference type="AlphaFoldDB" id="A0A0C9ZRI9"/>
<protein>
    <submittedName>
        <fullName evidence="1">Uncharacterized protein</fullName>
    </submittedName>
</protein>
<dbReference type="EMBL" id="KN833691">
    <property type="protein sequence ID" value="KIK28689.1"/>
    <property type="molecule type" value="Genomic_DNA"/>
</dbReference>
<reference evidence="1 2" key="1">
    <citation type="submission" date="2014-04" db="EMBL/GenBank/DDBJ databases">
        <authorList>
            <consortium name="DOE Joint Genome Institute"/>
            <person name="Kuo A."/>
            <person name="Kohler A."/>
            <person name="Costa M.D."/>
            <person name="Nagy L.G."/>
            <person name="Floudas D."/>
            <person name="Copeland A."/>
            <person name="Barry K.W."/>
            <person name="Cichocki N."/>
            <person name="Veneault-Fourrey C."/>
            <person name="LaButti K."/>
            <person name="Lindquist E.A."/>
            <person name="Lipzen A."/>
            <person name="Lundell T."/>
            <person name="Morin E."/>
            <person name="Murat C."/>
            <person name="Sun H."/>
            <person name="Tunlid A."/>
            <person name="Henrissat B."/>
            <person name="Grigoriev I.V."/>
            <person name="Hibbett D.S."/>
            <person name="Martin F."/>
            <person name="Nordberg H.P."/>
            <person name="Cantor M.N."/>
            <person name="Hua S.X."/>
        </authorList>
    </citation>
    <scope>NUCLEOTIDE SEQUENCE [LARGE SCALE GENOMIC DNA]</scope>
    <source>
        <strain evidence="1 2">441</strain>
    </source>
</reference>
<accession>A0A0C9ZRI9</accession>
<organism evidence="1 2">
    <name type="scientific">Pisolithus microcarpus 441</name>
    <dbReference type="NCBI Taxonomy" id="765257"/>
    <lineage>
        <taxon>Eukaryota</taxon>
        <taxon>Fungi</taxon>
        <taxon>Dikarya</taxon>
        <taxon>Basidiomycota</taxon>
        <taxon>Agaricomycotina</taxon>
        <taxon>Agaricomycetes</taxon>
        <taxon>Agaricomycetidae</taxon>
        <taxon>Boletales</taxon>
        <taxon>Sclerodermatineae</taxon>
        <taxon>Pisolithaceae</taxon>
        <taxon>Pisolithus</taxon>
    </lineage>
</organism>
<proteinExistence type="predicted"/>
<dbReference type="STRING" id="765257.A0A0C9ZRI9"/>
<dbReference type="HOGENOM" id="CLU_006344_16_0_1"/>
<keyword evidence="2" id="KW-1185">Reference proteome</keyword>
<evidence type="ECO:0000313" key="1">
    <source>
        <dbReference type="EMBL" id="KIK28689.1"/>
    </source>
</evidence>
<reference evidence="2" key="2">
    <citation type="submission" date="2015-01" db="EMBL/GenBank/DDBJ databases">
        <title>Evolutionary Origins and Diversification of the Mycorrhizal Mutualists.</title>
        <authorList>
            <consortium name="DOE Joint Genome Institute"/>
            <consortium name="Mycorrhizal Genomics Consortium"/>
            <person name="Kohler A."/>
            <person name="Kuo A."/>
            <person name="Nagy L.G."/>
            <person name="Floudas D."/>
            <person name="Copeland A."/>
            <person name="Barry K.W."/>
            <person name="Cichocki N."/>
            <person name="Veneault-Fourrey C."/>
            <person name="LaButti K."/>
            <person name="Lindquist E.A."/>
            <person name="Lipzen A."/>
            <person name="Lundell T."/>
            <person name="Morin E."/>
            <person name="Murat C."/>
            <person name="Riley R."/>
            <person name="Ohm R."/>
            <person name="Sun H."/>
            <person name="Tunlid A."/>
            <person name="Henrissat B."/>
            <person name="Grigoriev I.V."/>
            <person name="Hibbett D.S."/>
            <person name="Martin F."/>
        </authorList>
    </citation>
    <scope>NUCLEOTIDE SEQUENCE [LARGE SCALE GENOMIC DNA]</scope>
    <source>
        <strain evidence="2">441</strain>
    </source>
</reference>